<dbReference type="Pfam" id="PF00097">
    <property type="entry name" value="zf-C3HC4"/>
    <property type="match status" value="1"/>
</dbReference>
<evidence type="ECO:0000259" key="6">
    <source>
        <dbReference type="PROSITE" id="PS50089"/>
    </source>
</evidence>
<reference evidence="7" key="2">
    <citation type="journal article" date="2023" name="Proc. Natl. Acad. Sci. U.S.A.">
        <title>A global phylogenomic analysis of the shiitake genus Lentinula.</title>
        <authorList>
            <person name="Sierra-Patev S."/>
            <person name="Min B."/>
            <person name="Naranjo-Ortiz M."/>
            <person name="Looney B."/>
            <person name="Konkel Z."/>
            <person name="Slot J.C."/>
            <person name="Sakamoto Y."/>
            <person name="Steenwyk J.L."/>
            <person name="Rokas A."/>
            <person name="Carro J."/>
            <person name="Camarero S."/>
            <person name="Ferreira P."/>
            <person name="Molpeceres G."/>
            <person name="Ruiz-Duenas F.J."/>
            <person name="Serrano A."/>
            <person name="Henrissat B."/>
            <person name="Drula E."/>
            <person name="Hughes K.W."/>
            <person name="Mata J.L."/>
            <person name="Ishikawa N.K."/>
            <person name="Vargas-Isla R."/>
            <person name="Ushijima S."/>
            <person name="Smith C.A."/>
            <person name="Donoghue J."/>
            <person name="Ahrendt S."/>
            <person name="Andreopoulos W."/>
            <person name="He G."/>
            <person name="LaButti K."/>
            <person name="Lipzen A."/>
            <person name="Ng V."/>
            <person name="Riley R."/>
            <person name="Sandor L."/>
            <person name="Barry K."/>
            <person name="Martinez A.T."/>
            <person name="Xiao Y."/>
            <person name="Gibbons J.G."/>
            <person name="Terashima K."/>
            <person name="Grigoriev I.V."/>
            <person name="Hibbett D."/>
        </authorList>
    </citation>
    <scope>NUCLEOTIDE SEQUENCE</scope>
    <source>
        <strain evidence="7">Sp2 HRB7682 ss15</strain>
    </source>
</reference>
<dbReference type="PANTHER" id="PTHR47094:SF1">
    <property type="entry name" value="RING-TYPE E3 UBIQUITIN TRANSFERASE"/>
    <property type="match status" value="1"/>
</dbReference>
<dbReference type="SUPFAM" id="SSF57850">
    <property type="entry name" value="RING/U-box"/>
    <property type="match status" value="1"/>
</dbReference>
<dbReference type="SMART" id="SM00184">
    <property type="entry name" value="RING"/>
    <property type="match status" value="1"/>
</dbReference>
<dbReference type="InterPro" id="IPR018957">
    <property type="entry name" value="Znf_C3HC4_RING-type"/>
</dbReference>
<dbReference type="GO" id="GO:0033768">
    <property type="term" value="C:SUMO-targeted ubiquitin ligase complex"/>
    <property type="evidence" value="ECO:0007669"/>
    <property type="project" value="TreeGrafter"/>
</dbReference>
<evidence type="ECO:0000256" key="4">
    <source>
        <dbReference type="PROSITE-ProRule" id="PRU00175"/>
    </source>
</evidence>
<comment type="caution">
    <text evidence="7">The sequence shown here is derived from an EMBL/GenBank/DDBJ whole genome shotgun (WGS) entry which is preliminary data.</text>
</comment>
<gene>
    <name evidence="7" type="ORF">C8J55DRAFT_510358</name>
</gene>
<dbReference type="GO" id="GO:0008270">
    <property type="term" value="F:zinc ion binding"/>
    <property type="evidence" value="ECO:0007669"/>
    <property type="project" value="UniProtKB-KW"/>
</dbReference>
<keyword evidence="3" id="KW-0862">Zinc</keyword>
<feature type="compositionally biased region" description="Low complexity" evidence="5">
    <location>
        <begin position="322"/>
        <end position="340"/>
    </location>
</feature>
<dbReference type="GO" id="GO:0140082">
    <property type="term" value="F:SUMO-ubiquitin ligase activity"/>
    <property type="evidence" value="ECO:0007669"/>
    <property type="project" value="TreeGrafter"/>
</dbReference>
<dbReference type="InterPro" id="IPR001841">
    <property type="entry name" value="Znf_RING"/>
</dbReference>
<dbReference type="Gene3D" id="3.30.40.10">
    <property type="entry name" value="Zinc/RING finger domain, C3HC4 (zinc finger)"/>
    <property type="match status" value="1"/>
</dbReference>
<feature type="region of interest" description="Disordered" evidence="5">
    <location>
        <begin position="1"/>
        <end position="90"/>
    </location>
</feature>
<protein>
    <recommendedName>
        <fullName evidence="6">RING-type domain-containing protein</fullName>
    </recommendedName>
</protein>
<feature type="compositionally biased region" description="Low complexity" evidence="5">
    <location>
        <begin position="42"/>
        <end position="52"/>
    </location>
</feature>
<dbReference type="Proteomes" id="UP001150238">
    <property type="component" value="Unassembled WGS sequence"/>
</dbReference>
<evidence type="ECO:0000256" key="5">
    <source>
        <dbReference type="SAM" id="MobiDB-lite"/>
    </source>
</evidence>
<feature type="compositionally biased region" description="Low complexity" evidence="5">
    <location>
        <begin position="73"/>
        <end position="85"/>
    </location>
</feature>
<keyword evidence="2 4" id="KW-0863">Zinc-finger</keyword>
<evidence type="ECO:0000256" key="3">
    <source>
        <dbReference type="ARBA" id="ARBA00022833"/>
    </source>
</evidence>
<dbReference type="AlphaFoldDB" id="A0A9W9AJX8"/>
<dbReference type="PROSITE" id="PS50089">
    <property type="entry name" value="ZF_RING_2"/>
    <property type="match status" value="1"/>
</dbReference>
<evidence type="ECO:0000313" key="7">
    <source>
        <dbReference type="EMBL" id="KAJ4484346.1"/>
    </source>
</evidence>
<accession>A0A9W9AJX8</accession>
<dbReference type="PANTHER" id="PTHR47094">
    <property type="entry name" value="ELFLESS, ISOFORM B"/>
    <property type="match status" value="1"/>
</dbReference>
<dbReference type="GO" id="GO:0032183">
    <property type="term" value="F:SUMO binding"/>
    <property type="evidence" value="ECO:0007669"/>
    <property type="project" value="TreeGrafter"/>
</dbReference>
<keyword evidence="1" id="KW-0479">Metal-binding</keyword>
<dbReference type="GO" id="GO:0061630">
    <property type="term" value="F:ubiquitin protein ligase activity"/>
    <property type="evidence" value="ECO:0007669"/>
    <property type="project" value="InterPro"/>
</dbReference>
<reference evidence="7" key="1">
    <citation type="submission" date="2022-08" db="EMBL/GenBank/DDBJ databases">
        <authorList>
            <consortium name="DOE Joint Genome Institute"/>
            <person name="Min B."/>
            <person name="Riley R."/>
            <person name="Sierra-Patev S."/>
            <person name="Naranjo-Ortiz M."/>
            <person name="Looney B."/>
            <person name="Konkel Z."/>
            <person name="Slot J.C."/>
            <person name="Sakamoto Y."/>
            <person name="Steenwyk J.L."/>
            <person name="Rokas A."/>
            <person name="Carro J."/>
            <person name="Camarero S."/>
            <person name="Ferreira P."/>
            <person name="Molpeceres G."/>
            <person name="Ruiz-Duenas F.J."/>
            <person name="Serrano A."/>
            <person name="Henrissat B."/>
            <person name="Drula E."/>
            <person name="Hughes K.W."/>
            <person name="Mata J.L."/>
            <person name="Ishikawa N.K."/>
            <person name="Vargas-Isla R."/>
            <person name="Ushijima S."/>
            <person name="Smith C.A."/>
            <person name="Ahrendt S."/>
            <person name="Andreopoulos W."/>
            <person name="He G."/>
            <person name="Labutti K."/>
            <person name="Lipzen A."/>
            <person name="Ng V."/>
            <person name="Sandor L."/>
            <person name="Barry K."/>
            <person name="Martinez A.T."/>
            <person name="Xiao Y."/>
            <person name="Gibbons J.G."/>
            <person name="Terashima K."/>
            <person name="Hibbett D.S."/>
            <person name="Grigoriev I.V."/>
        </authorList>
    </citation>
    <scope>NUCLEOTIDE SEQUENCE</scope>
    <source>
        <strain evidence="7">Sp2 HRB7682 ss15</strain>
    </source>
</reference>
<evidence type="ECO:0000256" key="2">
    <source>
        <dbReference type="ARBA" id="ARBA00022771"/>
    </source>
</evidence>
<dbReference type="InterPro" id="IPR049627">
    <property type="entry name" value="SLX8"/>
</dbReference>
<feature type="region of interest" description="Disordered" evidence="5">
    <location>
        <begin position="108"/>
        <end position="143"/>
    </location>
</feature>
<dbReference type="GO" id="GO:0006511">
    <property type="term" value="P:ubiquitin-dependent protein catabolic process"/>
    <property type="evidence" value="ECO:0007669"/>
    <property type="project" value="TreeGrafter"/>
</dbReference>
<feature type="region of interest" description="Disordered" evidence="5">
    <location>
        <begin position="248"/>
        <end position="340"/>
    </location>
</feature>
<sequence>MNSEREDISLPAPLTSKTPLPRYRAASASRRRPKDLKNTLVSSTSSRASSTSGRQNRTQSNNIMEIDSEPGPSNANSTSRNTSNSWDDDSQIYHALSSNPESYAGPYALSMQPPYSPPHSPRHGTWYSPGLGNPGSDDDGNRSHAQTYAQIRGASPDNAYNDYAHPLTLTPGDVYGQMGTRHPEDNIHHINGMSEVGSDAFTQALATQLSPAYVYDLNLNSASYVSQNQSQNRSQASHLSHLLNEESVDPIASRAQTTSQPKGKGKACEVEDDEAQENRGQQNEEQVKREVTEEEKEDNAGSSEAPSTPRKGKSSKAKGKQKAATESPSSPQRSSNTSVPSEILAEHSFATYTCPICFCPPTNATMTPCGHIACGSCLFTAVKTALRRENMMGGPRDDSGGPRCPVCRATISGWDGRGGGVIGLVMQMAPVA</sequence>
<evidence type="ECO:0000313" key="8">
    <source>
        <dbReference type="Proteomes" id="UP001150238"/>
    </source>
</evidence>
<evidence type="ECO:0000256" key="1">
    <source>
        <dbReference type="ARBA" id="ARBA00022723"/>
    </source>
</evidence>
<organism evidence="7 8">
    <name type="scientific">Lentinula lateritia</name>
    <dbReference type="NCBI Taxonomy" id="40482"/>
    <lineage>
        <taxon>Eukaryota</taxon>
        <taxon>Fungi</taxon>
        <taxon>Dikarya</taxon>
        <taxon>Basidiomycota</taxon>
        <taxon>Agaricomycotina</taxon>
        <taxon>Agaricomycetes</taxon>
        <taxon>Agaricomycetidae</taxon>
        <taxon>Agaricales</taxon>
        <taxon>Marasmiineae</taxon>
        <taxon>Omphalotaceae</taxon>
        <taxon>Lentinula</taxon>
    </lineage>
</organism>
<feature type="compositionally biased region" description="Basic residues" evidence="5">
    <location>
        <begin position="310"/>
        <end position="321"/>
    </location>
</feature>
<feature type="compositionally biased region" description="Polar residues" evidence="5">
    <location>
        <begin position="53"/>
        <end position="63"/>
    </location>
</feature>
<proteinExistence type="predicted"/>
<dbReference type="InterPro" id="IPR013083">
    <property type="entry name" value="Znf_RING/FYVE/PHD"/>
</dbReference>
<dbReference type="EMBL" id="JANVFS010000012">
    <property type="protein sequence ID" value="KAJ4484346.1"/>
    <property type="molecule type" value="Genomic_DNA"/>
</dbReference>
<name>A0A9W9AJX8_9AGAR</name>
<feature type="domain" description="RING-type" evidence="6">
    <location>
        <begin position="354"/>
        <end position="408"/>
    </location>
</feature>